<feature type="region of interest" description="Disordered" evidence="5">
    <location>
        <begin position="1"/>
        <end position="21"/>
    </location>
</feature>
<feature type="region of interest" description="Disordered" evidence="5">
    <location>
        <begin position="423"/>
        <end position="452"/>
    </location>
</feature>
<keyword evidence="3" id="KW-0378">Hydrolase</keyword>
<protein>
    <submittedName>
        <fullName evidence="6">Uncharacterized protein</fullName>
    </submittedName>
</protein>
<feature type="region of interest" description="Disordered" evidence="5">
    <location>
        <begin position="226"/>
        <end position="263"/>
    </location>
</feature>
<feature type="compositionally biased region" description="Low complexity" evidence="5">
    <location>
        <begin position="104"/>
        <end position="116"/>
    </location>
</feature>
<feature type="region of interest" description="Disordered" evidence="5">
    <location>
        <begin position="56"/>
        <end position="118"/>
    </location>
</feature>
<evidence type="ECO:0000256" key="4">
    <source>
        <dbReference type="ARBA" id="ARBA00022807"/>
    </source>
</evidence>
<evidence type="ECO:0000313" key="7">
    <source>
        <dbReference type="Proteomes" id="UP001345013"/>
    </source>
</evidence>
<dbReference type="SUPFAM" id="SSF53182">
    <property type="entry name" value="Pyrrolidone carboxyl peptidase (pyroglutamate aminopeptidase)"/>
    <property type="match status" value="1"/>
</dbReference>
<dbReference type="PANTHER" id="PTHR23402:SF1">
    <property type="entry name" value="PYROGLUTAMYL-PEPTIDASE I"/>
    <property type="match status" value="1"/>
</dbReference>
<keyword evidence="4" id="KW-0788">Thiol protease</keyword>
<proteinExistence type="inferred from homology"/>
<dbReference type="EMBL" id="JAVRRG010000001">
    <property type="protein sequence ID" value="KAK5102590.1"/>
    <property type="molecule type" value="Genomic_DNA"/>
</dbReference>
<accession>A0ABR0KQ23</accession>
<keyword evidence="2" id="KW-0645">Protease</keyword>
<sequence>MGDAGPRTPLPEETTSTPVEEQIREIHVLVTGFGPFKSFNVNPSWLIASSLPTELSPLPPSEPEDPTSTSTVQAQLAPTAPTHPHYPSSLLRKQPNPQQNQDEPTTQRIRPPTTTPYKITLHTYPDPVRVAYAPTAALIPSLLNPAAATSPAQRKYDYIFHIGLAGGRDSYTLETLAHREDYLIPDIDDATGDLVSSIWQRQSVPQVLHVGWHPQDVLRRWEAEVQRRQNEHEHEGAKDAPQHINKDTDTDADAPRQVTQQPSYGDGVREWMASHGMLPRPPLALNLNLASYIPPAPSPAPSRPHPPKKAVVKLSRDAGRFLCEFILMCTLVQLYLEATTPSPPPSNDHPLEKLGKVAFLHVPNGTESADVQRGRMVAESAIRSLVASWEGGYRNPIVYTAASAVVGEDRAKVKGVAVGGGVGAAAEADGDGDGDGNGFEGRGTGDAITQQS</sequence>
<dbReference type="InterPro" id="IPR016125">
    <property type="entry name" value="Peptidase_C15-like"/>
</dbReference>
<comment type="similarity">
    <text evidence="1">Belongs to the peptidase C15 family.</text>
</comment>
<evidence type="ECO:0000256" key="5">
    <source>
        <dbReference type="SAM" id="MobiDB-lite"/>
    </source>
</evidence>
<feature type="compositionally biased region" description="Basic and acidic residues" evidence="5">
    <location>
        <begin position="226"/>
        <end position="249"/>
    </location>
</feature>
<evidence type="ECO:0000256" key="2">
    <source>
        <dbReference type="ARBA" id="ARBA00022670"/>
    </source>
</evidence>
<dbReference type="Proteomes" id="UP001345013">
    <property type="component" value="Unassembled WGS sequence"/>
</dbReference>
<evidence type="ECO:0000256" key="1">
    <source>
        <dbReference type="ARBA" id="ARBA00006641"/>
    </source>
</evidence>
<name>A0ABR0KQ23_9EURO</name>
<evidence type="ECO:0000256" key="3">
    <source>
        <dbReference type="ARBA" id="ARBA00022801"/>
    </source>
</evidence>
<comment type="caution">
    <text evidence="6">The sequence shown here is derived from an EMBL/GenBank/DDBJ whole genome shotgun (WGS) entry which is preliminary data.</text>
</comment>
<organism evidence="6 7">
    <name type="scientific">Lithohypha guttulata</name>
    <dbReference type="NCBI Taxonomy" id="1690604"/>
    <lineage>
        <taxon>Eukaryota</taxon>
        <taxon>Fungi</taxon>
        <taxon>Dikarya</taxon>
        <taxon>Ascomycota</taxon>
        <taxon>Pezizomycotina</taxon>
        <taxon>Eurotiomycetes</taxon>
        <taxon>Chaetothyriomycetidae</taxon>
        <taxon>Chaetothyriales</taxon>
        <taxon>Trichomeriaceae</taxon>
        <taxon>Lithohypha</taxon>
    </lineage>
</organism>
<dbReference type="Gene3D" id="3.40.630.20">
    <property type="entry name" value="Peptidase C15, pyroglutamyl peptidase I-like"/>
    <property type="match status" value="1"/>
</dbReference>
<reference evidence="6 7" key="1">
    <citation type="submission" date="2023-08" db="EMBL/GenBank/DDBJ databases">
        <title>Black Yeasts Isolated from many extreme environments.</title>
        <authorList>
            <person name="Coleine C."/>
            <person name="Stajich J.E."/>
            <person name="Selbmann L."/>
        </authorList>
    </citation>
    <scope>NUCLEOTIDE SEQUENCE [LARGE SCALE GENOMIC DNA]</scope>
    <source>
        <strain evidence="6 7">CCFEE 5885</strain>
    </source>
</reference>
<gene>
    <name evidence="6" type="ORF">LTR24_000149</name>
</gene>
<feature type="compositionally biased region" description="Gly residues" evidence="5">
    <location>
        <begin position="435"/>
        <end position="444"/>
    </location>
</feature>
<dbReference type="PANTHER" id="PTHR23402">
    <property type="entry name" value="PROTEASE FAMILY C15 PYROGLUTAMYL-PEPTIDASE I-RELATED"/>
    <property type="match status" value="1"/>
</dbReference>
<dbReference type="InterPro" id="IPR036440">
    <property type="entry name" value="Peptidase_C15-like_sf"/>
</dbReference>
<evidence type="ECO:0000313" key="6">
    <source>
        <dbReference type="EMBL" id="KAK5102590.1"/>
    </source>
</evidence>
<keyword evidence="7" id="KW-1185">Reference proteome</keyword>